<dbReference type="GO" id="GO:0004331">
    <property type="term" value="F:fructose-2,6-bisphosphate 2-phosphatase activity"/>
    <property type="evidence" value="ECO:0007669"/>
    <property type="project" value="TreeGrafter"/>
</dbReference>
<dbReference type="Pfam" id="PF00300">
    <property type="entry name" value="His_Phos_1"/>
    <property type="match status" value="1"/>
</dbReference>
<dbReference type="AlphaFoldDB" id="A0A8J2ZSC1"/>
<dbReference type="InterPro" id="IPR013078">
    <property type="entry name" value="His_Pase_superF_clade-1"/>
</dbReference>
<evidence type="ECO:0000313" key="4">
    <source>
        <dbReference type="EMBL" id="GGH74563.1"/>
    </source>
</evidence>
<protein>
    <recommendedName>
        <fullName evidence="6">Histidine phosphatase family protein</fullName>
    </recommendedName>
</protein>
<dbReference type="GO" id="GO:0005829">
    <property type="term" value="C:cytosol"/>
    <property type="evidence" value="ECO:0007669"/>
    <property type="project" value="TreeGrafter"/>
</dbReference>
<dbReference type="CDD" id="cd07067">
    <property type="entry name" value="HP_PGM_like"/>
    <property type="match status" value="1"/>
</dbReference>
<feature type="active site" description="Tele-phosphohistidine intermediate" evidence="2">
    <location>
        <position position="12"/>
    </location>
</feature>
<proteinExistence type="predicted"/>
<evidence type="ECO:0000256" key="2">
    <source>
        <dbReference type="PIRSR" id="PIRSR613078-1"/>
    </source>
</evidence>
<feature type="binding site" evidence="3">
    <location>
        <position position="59"/>
    </location>
    <ligand>
        <name>substrate</name>
    </ligand>
</feature>
<dbReference type="Gene3D" id="3.40.50.1240">
    <property type="entry name" value="Phosphoglycerate mutase-like"/>
    <property type="match status" value="1"/>
</dbReference>
<keyword evidence="5" id="KW-1185">Reference proteome</keyword>
<feature type="binding site" evidence="3">
    <location>
        <begin position="11"/>
        <end position="18"/>
    </location>
    <ligand>
        <name>substrate</name>
    </ligand>
</feature>
<accession>A0A8J2ZSC1</accession>
<feature type="active site" description="Proton donor/acceptor" evidence="2">
    <location>
        <position position="81"/>
    </location>
</feature>
<gene>
    <name evidence="4" type="ORF">GCM10010978_13560</name>
</gene>
<dbReference type="InterPro" id="IPR051695">
    <property type="entry name" value="Phosphoglycerate_Mutase"/>
</dbReference>
<dbReference type="SUPFAM" id="SSF53254">
    <property type="entry name" value="Phosphoglycerate mutase-like"/>
    <property type="match status" value="1"/>
</dbReference>
<evidence type="ECO:0000256" key="3">
    <source>
        <dbReference type="PIRSR" id="PIRSR613078-2"/>
    </source>
</evidence>
<keyword evidence="1" id="KW-0378">Hydrolase</keyword>
<dbReference type="Proteomes" id="UP000602050">
    <property type="component" value="Unassembled WGS sequence"/>
</dbReference>
<organism evidence="4 5">
    <name type="scientific">Compostibacillus humi</name>
    <dbReference type="NCBI Taxonomy" id="1245525"/>
    <lineage>
        <taxon>Bacteria</taxon>
        <taxon>Bacillati</taxon>
        <taxon>Bacillota</taxon>
        <taxon>Bacilli</taxon>
        <taxon>Bacillales</taxon>
        <taxon>Bacillaceae</taxon>
        <taxon>Compostibacillus</taxon>
    </lineage>
</organism>
<dbReference type="PANTHER" id="PTHR46517:SF1">
    <property type="entry name" value="FRUCTOSE-2,6-BISPHOSPHATASE TIGAR"/>
    <property type="match status" value="1"/>
</dbReference>
<dbReference type="GO" id="GO:0045820">
    <property type="term" value="P:negative regulation of glycolytic process"/>
    <property type="evidence" value="ECO:0007669"/>
    <property type="project" value="TreeGrafter"/>
</dbReference>
<evidence type="ECO:0000313" key="5">
    <source>
        <dbReference type="Proteomes" id="UP000602050"/>
    </source>
</evidence>
<dbReference type="GO" id="GO:0043456">
    <property type="term" value="P:regulation of pentose-phosphate shunt"/>
    <property type="evidence" value="ECO:0007669"/>
    <property type="project" value="TreeGrafter"/>
</dbReference>
<reference evidence="4" key="2">
    <citation type="submission" date="2020-09" db="EMBL/GenBank/DDBJ databases">
        <authorList>
            <person name="Sun Q."/>
            <person name="Zhou Y."/>
        </authorList>
    </citation>
    <scope>NUCLEOTIDE SEQUENCE</scope>
    <source>
        <strain evidence="4">CGMCC 1.12360</strain>
    </source>
</reference>
<comment type="caution">
    <text evidence="4">The sequence shown here is derived from an EMBL/GenBank/DDBJ whole genome shotgun (WGS) entry which is preliminary data.</text>
</comment>
<evidence type="ECO:0008006" key="6">
    <source>
        <dbReference type="Google" id="ProtNLM"/>
    </source>
</evidence>
<dbReference type="EMBL" id="BMEV01000019">
    <property type="protein sequence ID" value="GGH74563.1"/>
    <property type="molecule type" value="Genomic_DNA"/>
</dbReference>
<dbReference type="InterPro" id="IPR029033">
    <property type="entry name" value="His_PPase_superfam"/>
</dbReference>
<dbReference type="SMART" id="SM00855">
    <property type="entry name" value="PGAM"/>
    <property type="match status" value="1"/>
</dbReference>
<name>A0A8J2ZSC1_9BACI</name>
<reference evidence="4" key="1">
    <citation type="journal article" date="2014" name="Int. J. Syst. Evol. Microbiol.">
        <title>Complete genome sequence of Corynebacterium casei LMG S-19264T (=DSM 44701T), isolated from a smear-ripened cheese.</title>
        <authorList>
            <consortium name="US DOE Joint Genome Institute (JGI-PGF)"/>
            <person name="Walter F."/>
            <person name="Albersmeier A."/>
            <person name="Kalinowski J."/>
            <person name="Ruckert C."/>
        </authorList>
    </citation>
    <scope>NUCLEOTIDE SEQUENCE</scope>
    <source>
        <strain evidence="4">CGMCC 1.12360</strain>
    </source>
</reference>
<dbReference type="PANTHER" id="PTHR46517">
    <property type="entry name" value="FRUCTOSE-2,6-BISPHOSPHATASE TIGAR"/>
    <property type="match status" value="1"/>
</dbReference>
<sequence>MDDIVAVTLFRHGLTEENKRKAYLGWNDSPLCQEEAKALSFYSFPHQSYDLFVSSDLNRSLSTLELLFGETAPIVLSELREMNFGIFEGKTYAELKNVNEYEQWLRNYFTYAPPQGESFQKFAERVDQGWEKIKEFVLQQGYQRPFIMTHGGVIRYLLNKYSNEEKEFWDWEVPHSAGWILKFTREGLRRGERCISLQAVTLTENGIG</sequence>
<evidence type="ECO:0000256" key="1">
    <source>
        <dbReference type="ARBA" id="ARBA00022801"/>
    </source>
</evidence>